<evidence type="ECO:0000256" key="5">
    <source>
        <dbReference type="ARBA" id="ARBA00022723"/>
    </source>
</evidence>
<dbReference type="CDD" id="cd08168">
    <property type="entry name" value="Cytochrom_C3"/>
    <property type="match status" value="1"/>
</dbReference>
<keyword evidence="6" id="KW-0249">Electron transport</keyword>
<comment type="cofactor">
    <cofactor evidence="1">
        <name>heme c</name>
        <dbReference type="ChEBI" id="CHEBI:61717"/>
    </cofactor>
</comment>
<dbReference type="Proteomes" id="UP000305674">
    <property type="component" value="Unassembled WGS sequence"/>
</dbReference>
<dbReference type="SUPFAM" id="SSF48695">
    <property type="entry name" value="Multiheme cytochromes"/>
    <property type="match status" value="1"/>
</dbReference>
<keyword evidence="7" id="KW-0408">Iron</keyword>
<keyword evidence="3" id="KW-0813">Transport</keyword>
<dbReference type="Pfam" id="PF14537">
    <property type="entry name" value="Cytochrom_c3_2"/>
    <property type="match status" value="1"/>
</dbReference>
<dbReference type="GO" id="GO:0042597">
    <property type="term" value="C:periplasmic space"/>
    <property type="evidence" value="ECO:0007669"/>
    <property type="project" value="UniProtKB-SubCell"/>
</dbReference>
<dbReference type="InterPro" id="IPR012286">
    <property type="entry name" value="Tetrahaem_cytochrome"/>
</dbReference>
<feature type="chain" id="PRO_5020896235" evidence="8">
    <location>
        <begin position="21"/>
        <end position="122"/>
    </location>
</feature>
<dbReference type="AlphaFoldDB" id="A0A4U1BJ24"/>
<feature type="domain" description="Tetrahaem cytochrome" evidence="9">
    <location>
        <begin position="43"/>
        <end position="115"/>
    </location>
</feature>
<evidence type="ECO:0000256" key="1">
    <source>
        <dbReference type="ARBA" id="ARBA00001926"/>
    </source>
</evidence>
<keyword evidence="4" id="KW-0349">Heme</keyword>
<keyword evidence="8" id="KW-0732">Signal</keyword>
<dbReference type="RefSeq" id="WP_136850479.1">
    <property type="nucleotide sequence ID" value="NZ_SWCI01000001.1"/>
</dbReference>
<dbReference type="EMBL" id="SWCI01000001">
    <property type="protein sequence ID" value="TKB51172.1"/>
    <property type="molecule type" value="Genomic_DNA"/>
</dbReference>
<organism evidence="10 11">
    <name type="scientific">Ferrimonas sediminicola</name>
    <dbReference type="NCBI Taxonomy" id="2569538"/>
    <lineage>
        <taxon>Bacteria</taxon>
        <taxon>Pseudomonadati</taxon>
        <taxon>Pseudomonadota</taxon>
        <taxon>Gammaproteobacteria</taxon>
        <taxon>Alteromonadales</taxon>
        <taxon>Ferrimonadaceae</taxon>
        <taxon>Ferrimonas</taxon>
    </lineage>
</organism>
<evidence type="ECO:0000256" key="7">
    <source>
        <dbReference type="ARBA" id="ARBA00023004"/>
    </source>
</evidence>
<evidence type="ECO:0000256" key="4">
    <source>
        <dbReference type="ARBA" id="ARBA00022617"/>
    </source>
</evidence>
<reference evidence="10 11" key="1">
    <citation type="submission" date="2019-04" db="EMBL/GenBank/DDBJ databases">
        <authorList>
            <person name="Hwang J.C."/>
        </authorList>
    </citation>
    <scope>NUCLEOTIDE SEQUENCE [LARGE SCALE GENOMIC DNA]</scope>
    <source>
        <strain evidence="10 11">IMCC35001</strain>
    </source>
</reference>
<name>A0A4U1BJ24_9GAMM</name>
<dbReference type="GO" id="GO:0046872">
    <property type="term" value="F:metal ion binding"/>
    <property type="evidence" value="ECO:0007669"/>
    <property type="project" value="UniProtKB-KW"/>
</dbReference>
<proteinExistence type="predicted"/>
<evidence type="ECO:0000259" key="9">
    <source>
        <dbReference type="Pfam" id="PF14537"/>
    </source>
</evidence>
<comment type="subcellular location">
    <subcellularLocation>
        <location evidence="2">Periplasm</location>
    </subcellularLocation>
</comment>
<dbReference type="OrthoDB" id="9153838at2"/>
<gene>
    <name evidence="10" type="ORF">FCL40_01040</name>
</gene>
<accession>A0A4U1BJ24</accession>
<dbReference type="Gene3D" id="1.10.1130.10">
    <property type="entry name" value="Flavocytochrome C3, Chain A"/>
    <property type="match status" value="1"/>
</dbReference>
<comment type="caution">
    <text evidence="10">The sequence shown here is derived from an EMBL/GenBank/DDBJ whole genome shotgun (WGS) entry which is preliminary data.</text>
</comment>
<dbReference type="InterPro" id="IPR036280">
    <property type="entry name" value="Multihaem_cyt_sf"/>
</dbReference>
<evidence type="ECO:0000256" key="8">
    <source>
        <dbReference type="SAM" id="SignalP"/>
    </source>
</evidence>
<evidence type="ECO:0000313" key="10">
    <source>
        <dbReference type="EMBL" id="TKB51172.1"/>
    </source>
</evidence>
<evidence type="ECO:0000256" key="2">
    <source>
        <dbReference type="ARBA" id="ARBA00004418"/>
    </source>
</evidence>
<evidence type="ECO:0000256" key="3">
    <source>
        <dbReference type="ARBA" id="ARBA00022448"/>
    </source>
</evidence>
<sequence>MKKIALILTAALVMAGTATAGDLTKMSKGMKGRTNHEALYEDGCKSCHTGSAKKFVDDSACQECHGSINDIEIDVTQLKMPEANPHKSVHYNQGASCLACHAEHQAKKPVCSECHRTWFEEM</sequence>
<protein>
    <submittedName>
        <fullName evidence="10">Cytochrome C</fullName>
    </submittedName>
</protein>
<keyword evidence="5" id="KW-0479">Metal-binding</keyword>
<keyword evidence="11" id="KW-1185">Reference proteome</keyword>
<evidence type="ECO:0000256" key="6">
    <source>
        <dbReference type="ARBA" id="ARBA00022982"/>
    </source>
</evidence>
<evidence type="ECO:0000313" key="11">
    <source>
        <dbReference type="Proteomes" id="UP000305674"/>
    </source>
</evidence>
<feature type="signal peptide" evidence="8">
    <location>
        <begin position="1"/>
        <end position="20"/>
    </location>
</feature>